<gene>
    <name evidence="1" type="ORF">BN1048_00139</name>
</gene>
<reference evidence="1 2" key="1">
    <citation type="submission" date="2014-07" db="EMBL/GenBank/DDBJ databases">
        <authorList>
            <person name="Urmite Genomes Urmite Genomes"/>
        </authorList>
    </citation>
    <scope>NUCLEOTIDE SEQUENCE [LARGE SCALE GENOMIC DNA]</scope>
    <source>
        <strain evidence="1 2">13MG44_air</strain>
    </source>
</reference>
<dbReference type="RefSeq" id="WP_035807452.1">
    <property type="nucleotide sequence ID" value="NZ_CCSE01000001.1"/>
</dbReference>
<evidence type="ECO:0000313" key="2">
    <source>
        <dbReference type="Proteomes" id="UP000044136"/>
    </source>
</evidence>
<dbReference type="OrthoDB" id="9851470at2"/>
<dbReference type="EMBL" id="CCSE01000001">
    <property type="protein sequence ID" value="CDZ99020.1"/>
    <property type="molecule type" value="Genomic_DNA"/>
</dbReference>
<proteinExistence type="predicted"/>
<dbReference type="STRING" id="1461582.BN1048_00139"/>
<dbReference type="Proteomes" id="UP000044136">
    <property type="component" value="Unassembled WGS sequence"/>
</dbReference>
<dbReference type="HOGENOM" id="CLU_2770369_0_0_9"/>
<organism evidence="1 2">
    <name type="scientific">Jeotgalicoccus saudimassiliensis</name>
    <dbReference type="NCBI Taxonomy" id="1461582"/>
    <lineage>
        <taxon>Bacteria</taxon>
        <taxon>Bacillati</taxon>
        <taxon>Bacillota</taxon>
        <taxon>Bacilli</taxon>
        <taxon>Bacillales</taxon>
        <taxon>Staphylococcaceae</taxon>
        <taxon>Jeotgalicoccus</taxon>
    </lineage>
</organism>
<protein>
    <submittedName>
        <fullName evidence="1">Uncharacterized protein</fullName>
    </submittedName>
</protein>
<evidence type="ECO:0000313" key="1">
    <source>
        <dbReference type="EMBL" id="CDZ99020.1"/>
    </source>
</evidence>
<accession>A0A078LYD4</accession>
<name>A0A078LYD4_9STAP</name>
<keyword evidence="2" id="KW-1185">Reference proteome</keyword>
<dbReference type="AlphaFoldDB" id="A0A078LYD4"/>
<sequence>MKNLFAGAAKLIKRKDVEKDKAYNNNVDQEKVNRNIEAAEERLAEPGLTMCQRQEYQKALDGLKKYKKY</sequence>